<evidence type="ECO:0000313" key="2">
    <source>
        <dbReference type="Proteomes" id="UP001279410"/>
    </source>
</evidence>
<dbReference type="Proteomes" id="UP001279410">
    <property type="component" value="Unassembled WGS sequence"/>
</dbReference>
<gene>
    <name evidence="1" type="ORF">AKAME5_002030600</name>
</gene>
<protein>
    <submittedName>
        <fullName evidence="1">Origin recognition complex subunit 1-like isoform X1</fullName>
    </submittedName>
</protein>
<comment type="caution">
    <text evidence="1">The sequence shown here is derived from an EMBL/GenBank/DDBJ whole genome shotgun (WGS) entry which is preliminary data.</text>
</comment>
<dbReference type="InterPro" id="IPR043151">
    <property type="entry name" value="BAH_sf"/>
</dbReference>
<evidence type="ECO:0000313" key="1">
    <source>
        <dbReference type="EMBL" id="GLD68993.1"/>
    </source>
</evidence>
<dbReference type="AlphaFoldDB" id="A0AAD3NAY2"/>
<accession>A0AAD3NAY2</accession>
<organism evidence="1 2">
    <name type="scientific">Lates japonicus</name>
    <name type="common">Japanese lates</name>
    <dbReference type="NCBI Taxonomy" id="270547"/>
    <lineage>
        <taxon>Eukaryota</taxon>
        <taxon>Metazoa</taxon>
        <taxon>Chordata</taxon>
        <taxon>Craniata</taxon>
        <taxon>Vertebrata</taxon>
        <taxon>Euteleostomi</taxon>
        <taxon>Actinopterygii</taxon>
        <taxon>Neopterygii</taxon>
        <taxon>Teleostei</taxon>
        <taxon>Neoteleostei</taxon>
        <taxon>Acanthomorphata</taxon>
        <taxon>Carangaria</taxon>
        <taxon>Carangaria incertae sedis</taxon>
        <taxon>Centropomidae</taxon>
        <taxon>Lates</taxon>
    </lineage>
</organism>
<proteinExistence type="predicted"/>
<dbReference type="EMBL" id="BRZM01000162">
    <property type="protein sequence ID" value="GLD68993.1"/>
    <property type="molecule type" value="Genomic_DNA"/>
</dbReference>
<name>A0AAD3NAY2_LATJO</name>
<dbReference type="Gene3D" id="2.30.30.490">
    <property type="match status" value="1"/>
</dbReference>
<sequence length="160" mass="17251">MNPAQIILSVSLLGREPHPQEIFYYQGRSYDDEVNAESILRPVQVRHLDVAAPFPDSDDKRHSCEAVLDLGTSGGNLCRAPASHGPSCRALPTPDPAILRKASSGEVRYSRATMSSGKVATTAAATEAESLHSATKLSATKCLCAKRRNARRLSPQRAEP</sequence>
<keyword evidence="2" id="KW-1185">Reference proteome</keyword>
<reference evidence="1" key="1">
    <citation type="submission" date="2022-08" db="EMBL/GenBank/DDBJ databases">
        <title>Genome sequencing of akame (Lates japonicus).</title>
        <authorList>
            <person name="Hashiguchi Y."/>
            <person name="Takahashi H."/>
        </authorList>
    </citation>
    <scope>NUCLEOTIDE SEQUENCE</scope>
    <source>
        <strain evidence="1">Kochi</strain>
    </source>
</reference>